<dbReference type="GO" id="GO:0043409">
    <property type="term" value="P:negative regulation of MAPK cascade"/>
    <property type="evidence" value="ECO:0007669"/>
    <property type="project" value="TreeGrafter"/>
</dbReference>
<dbReference type="AlphaFoldDB" id="A0A0C9X6F9"/>
<organism evidence="7 8">
    <name type="scientific">Laccaria amethystina LaAM-08-1</name>
    <dbReference type="NCBI Taxonomy" id="1095629"/>
    <lineage>
        <taxon>Eukaryota</taxon>
        <taxon>Fungi</taxon>
        <taxon>Dikarya</taxon>
        <taxon>Basidiomycota</taxon>
        <taxon>Agaricomycotina</taxon>
        <taxon>Agaricomycetes</taxon>
        <taxon>Agaricomycetidae</taxon>
        <taxon>Agaricales</taxon>
        <taxon>Agaricineae</taxon>
        <taxon>Hydnangiaceae</taxon>
        <taxon>Laccaria</taxon>
    </lineage>
</organism>
<keyword evidence="4" id="KW-0904">Protein phosphatase</keyword>
<comment type="similarity">
    <text evidence="1">Belongs to the protein-tyrosine phosphatase family. Non-receptor class dual specificity subfamily.</text>
</comment>
<feature type="domain" description="Tyrosine specific protein phosphatases" evidence="6">
    <location>
        <begin position="77"/>
        <end position="135"/>
    </location>
</feature>
<feature type="domain" description="Tyrosine-protein phosphatase" evidence="5">
    <location>
        <begin position="12"/>
        <end position="156"/>
    </location>
</feature>
<dbReference type="InterPro" id="IPR029021">
    <property type="entry name" value="Prot-tyrosine_phosphatase-like"/>
</dbReference>
<dbReference type="GO" id="GO:0005737">
    <property type="term" value="C:cytoplasm"/>
    <property type="evidence" value="ECO:0007669"/>
    <property type="project" value="TreeGrafter"/>
</dbReference>
<dbReference type="PROSITE" id="PS50056">
    <property type="entry name" value="TYR_PHOSPHATASE_2"/>
    <property type="match status" value="1"/>
</dbReference>
<evidence type="ECO:0000313" key="7">
    <source>
        <dbReference type="EMBL" id="KIK07785.1"/>
    </source>
</evidence>
<protein>
    <recommendedName>
        <fullName evidence="2">protein-tyrosine-phosphatase</fullName>
        <ecNumber evidence="2">3.1.3.48</ecNumber>
    </recommendedName>
</protein>
<dbReference type="GO" id="GO:0033550">
    <property type="term" value="F:MAP kinase tyrosine phosphatase activity"/>
    <property type="evidence" value="ECO:0007669"/>
    <property type="project" value="TreeGrafter"/>
</dbReference>
<dbReference type="HOGENOM" id="CLU_027074_12_0_1"/>
<dbReference type="PANTHER" id="PTHR10159">
    <property type="entry name" value="DUAL SPECIFICITY PROTEIN PHOSPHATASE"/>
    <property type="match status" value="1"/>
</dbReference>
<dbReference type="SMART" id="SM00404">
    <property type="entry name" value="PTPc_motif"/>
    <property type="match status" value="1"/>
</dbReference>
<dbReference type="STRING" id="1095629.A0A0C9X6F9"/>
<dbReference type="SMART" id="SM00195">
    <property type="entry name" value="DSPc"/>
    <property type="match status" value="1"/>
</dbReference>
<gene>
    <name evidence="7" type="ORF">K443DRAFT_150772</name>
</gene>
<dbReference type="Proteomes" id="UP000054477">
    <property type="component" value="Unassembled WGS sequence"/>
</dbReference>
<dbReference type="GO" id="GO:0008330">
    <property type="term" value="F:protein tyrosine/threonine phosphatase activity"/>
    <property type="evidence" value="ECO:0007669"/>
    <property type="project" value="TreeGrafter"/>
</dbReference>
<dbReference type="PROSITE" id="PS00383">
    <property type="entry name" value="TYR_PHOSPHATASE_1"/>
    <property type="match status" value="1"/>
</dbReference>
<dbReference type="InterPro" id="IPR016130">
    <property type="entry name" value="Tyr_Pase_AS"/>
</dbReference>
<sequence length="201" mass="21757">MAPKRAIKASDTASIILPSSLYLGPCSSAFSPSFLISNSINNVLSVGITPSPKVDGVIYHRLGLKDATRSSVKPTIESAVKIIEDALKSNKGRGRILVHCSAGVSRSPTIVVAYLMKHRNMSLRTALGHVVRTRPQVSPNPGFIEQLKDMEMELYTVSTLDDVDELPRREVDRIALFNQVDKPCESSSTGLLGESQPPETG</sequence>
<evidence type="ECO:0000256" key="1">
    <source>
        <dbReference type="ARBA" id="ARBA00008601"/>
    </source>
</evidence>
<evidence type="ECO:0000256" key="2">
    <source>
        <dbReference type="ARBA" id="ARBA00013064"/>
    </source>
</evidence>
<dbReference type="OrthoDB" id="10252009at2759"/>
<evidence type="ECO:0000313" key="8">
    <source>
        <dbReference type="Proteomes" id="UP000054477"/>
    </source>
</evidence>
<dbReference type="InterPro" id="IPR020422">
    <property type="entry name" value="TYR_PHOSPHATASE_DUAL_dom"/>
</dbReference>
<dbReference type="PANTHER" id="PTHR10159:SF511">
    <property type="entry name" value="DUAL SPECIFICITY PROTEIN PHOSPHATASE 1"/>
    <property type="match status" value="1"/>
</dbReference>
<dbReference type="InterPro" id="IPR000387">
    <property type="entry name" value="Tyr_Pase_dom"/>
</dbReference>
<dbReference type="EMBL" id="KN838545">
    <property type="protein sequence ID" value="KIK07785.1"/>
    <property type="molecule type" value="Genomic_DNA"/>
</dbReference>
<evidence type="ECO:0000256" key="3">
    <source>
        <dbReference type="ARBA" id="ARBA00022801"/>
    </source>
</evidence>
<dbReference type="Pfam" id="PF00782">
    <property type="entry name" value="DSPc"/>
    <property type="match status" value="1"/>
</dbReference>
<dbReference type="GO" id="GO:0017017">
    <property type="term" value="F:MAP kinase tyrosine/serine/threonine phosphatase activity"/>
    <property type="evidence" value="ECO:0007669"/>
    <property type="project" value="TreeGrafter"/>
</dbReference>
<dbReference type="InterPro" id="IPR000340">
    <property type="entry name" value="Dual-sp_phosphatase_cat-dom"/>
</dbReference>
<dbReference type="InterPro" id="IPR003595">
    <property type="entry name" value="Tyr_Pase_cat"/>
</dbReference>
<proteinExistence type="inferred from homology"/>
<name>A0A0C9X6F9_9AGAR</name>
<reference evidence="7 8" key="1">
    <citation type="submission" date="2014-04" db="EMBL/GenBank/DDBJ databases">
        <authorList>
            <consortium name="DOE Joint Genome Institute"/>
            <person name="Kuo A."/>
            <person name="Kohler A."/>
            <person name="Nagy L.G."/>
            <person name="Floudas D."/>
            <person name="Copeland A."/>
            <person name="Barry K.W."/>
            <person name="Cichocki N."/>
            <person name="Veneault-Fourrey C."/>
            <person name="LaButti K."/>
            <person name="Lindquist E.A."/>
            <person name="Lipzen A."/>
            <person name="Lundell T."/>
            <person name="Morin E."/>
            <person name="Murat C."/>
            <person name="Sun H."/>
            <person name="Tunlid A."/>
            <person name="Henrissat B."/>
            <person name="Grigoriev I.V."/>
            <person name="Hibbett D.S."/>
            <person name="Martin F."/>
            <person name="Nordberg H.P."/>
            <person name="Cantor M.N."/>
            <person name="Hua S.X."/>
        </authorList>
    </citation>
    <scope>NUCLEOTIDE SEQUENCE [LARGE SCALE GENOMIC DNA]</scope>
    <source>
        <strain evidence="7 8">LaAM-08-1</strain>
    </source>
</reference>
<evidence type="ECO:0000256" key="4">
    <source>
        <dbReference type="ARBA" id="ARBA00022912"/>
    </source>
</evidence>
<dbReference type="SUPFAM" id="SSF52799">
    <property type="entry name" value="(Phosphotyrosine protein) phosphatases II"/>
    <property type="match status" value="1"/>
</dbReference>
<dbReference type="EC" id="3.1.3.48" evidence="2"/>
<dbReference type="Gene3D" id="3.90.190.10">
    <property type="entry name" value="Protein tyrosine phosphatase superfamily"/>
    <property type="match status" value="1"/>
</dbReference>
<dbReference type="CDD" id="cd14498">
    <property type="entry name" value="DSP"/>
    <property type="match status" value="1"/>
</dbReference>
<accession>A0A0C9X6F9</accession>
<dbReference type="PROSITE" id="PS50054">
    <property type="entry name" value="TYR_PHOSPHATASE_DUAL"/>
    <property type="match status" value="1"/>
</dbReference>
<keyword evidence="8" id="KW-1185">Reference proteome</keyword>
<reference evidence="8" key="2">
    <citation type="submission" date="2015-01" db="EMBL/GenBank/DDBJ databases">
        <title>Evolutionary Origins and Diversification of the Mycorrhizal Mutualists.</title>
        <authorList>
            <consortium name="DOE Joint Genome Institute"/>
            <consortium name="Mycorrhizal Genomics Consortium"/>
            <person name="Kohler A."/>
            <person name="Kuo A."/>
            <person name="Nagy L.G."/>
            <person name="Floudas D."/>
            <person name="Copeland A."/>
            <person name="Barry K.W."/>
            <person name="Cichocki N."/>
            <person name="Veneault-Fourrey C."/>
            <person name="LaButti K."/>
            <person name="Lindquist E.A."/>
            <person name="Lipzen A."/>
            <person name="Lundell T."/>
            <person name="Morin E."/>
            <person name="Murat C."/>
            <person name="Riley R."/>
            <person name="Ohm R."/>
            <person name="Sun H."/>
            <person name="Tunlid A."/>
            <person name="Henrissat B."/>
            <person name="Grigoriev I.V."/>
            <person name="Hibbett D.S."/>
            <person name="Martin F."/>
        </authorList>
    </citation>
    <scope>NUCLEOTIDE SEQUENCE [LARGE SCALE GENOMIC DNA]</scope>
    <source>
        <strain evidence="8">LaAM-08-1</strain>
    </source>
</reference>
<keyword evidence="3" id="KW-0378">Hydrolase</keyword>
<evidence type="ECO:0000259" key="5">
    <source>
        <dbReference type="PROSITE" id="PS50054"/>
    </source>
</evidence>
<evidence type="ECO:0000259" key="6">
    <source>
        <dbReference type="PROSITE" id="PS50056"/>
    </source>
</evidence>